<protein>
    <submittedName>
        <fullName evidence="1">Uncharacterized protein</fullName>
    </submittedName>
</protein>
<gene>
    <name evidence="1" type="ORF">OSB_18740</name>
</gene>
<sequence>MKATCNKSNWPPTDCLQLDGNFCFFGKAAIGTVVMNGRKVRKADRGAMRCVGGVRASIGTLVDVGYGGAKRTVRIRIEP</sequence>
<evidence type="ECO:0000313" key="2">
    <source>
        <dbReference type="Proteomes" id="UP000067444"/>
    </source>
</evidence>
<name>A0A0K0Y627_9RHOB</name>
<accession>A0A0K0Y627</accession>
<dbReference type="Proteomes" id="UP000067444">
    <property type="component" value="Chromosome"/>
</dbReference>
<keyword evidence="2" id="KW-1185">Reference proteome</keyword>
<dbReference type="STRING" id="1458307.OSB_18740"/>
<dbReference type="AlphaFoldDB" id="A0A0K0Y627"/>
<proteinExistence type="predicted"/>
<dbReference type="EMBL" id="CP012160">
    <property type="protein sequence ID" value="AKS46414.1"/>
    <property type="molecule type" value="Genomic_DNA"/>
</dbReference>
<organism evidence="1 2">
    <name type="scientific">Octadecabacter temperatus</name>
    <dbReference type="NCBI Taxonomy" id="1458307"/>
    <lineage>
        <taxon>Bacteria</taxon>
        <taxon>Pseudomonadati</taxon>
        <taxon>Pseudomonadota</taxon>
        <taxon>Alphaproteobacteria</taxon>
        <taxon>Rhodobacterales</taxon>
        <taxon>Roseobacteraceae</taxon>
        <taxon>Octadecabacter</taxon>
    </lineage>
</organism>
<dbReference type="KEGG" id="otm:OSB_18740"/>
<reference evidence="1 2" key="1">
    <citation type="journal article" date="2015" name="Genome Announc.">
        <title>Closed Genome Sequence of Octadecabacter temperatus SB1, the First Mesophilic Species of the Genus Octadecabacter.</title>
        <authorList>
            <person name="Voget S."/>
            <person name="Billerbeck S."/>
            <person name="Simon M."/>
            <person name="Daniel R."/>
        </authorList>
    </citation>
    <scope>NUCLEOTIDE SEQUENCE [LARGE SCALE GENOMIC DNA]</scope>
    <source>
        <strain evidence="1 2">SB1</strain>
    </source>
</reference>
<evidence type="ECO:0000313" key="1">
    <source>
        <dbReference type="EMBL" id="AKS46414.1"/>
    </source>
</evidence>